<accession>A0A2P2N7Y2</accession>
<dbReference type="EMBL" id="GGEC01058100">
    <property type="protein sequence ID" value="MBX38584.1"/>
    <property type="molecule type" value="Transcribed_RNA"/>
</dbReference>
<name>A0A2P2N7Y2_RHIMU</name>
<sequence>MKANSCCYFYTHGSTFFFCLFLASDITFSGSSPPRHI</sequence>
<keyword evidence="1" id="KW-0472">Membrane</keyword>
<evidence type="ECO:0000256" key="1">
    <source>
        <dbReference type="SAM" id="Phobius"/>
    </source>
</evidence>
<organism evidence="2">
    <name type="scientific">Rhizophora mucronata</name>
    <name type="common">Asiatic mangrove</name>
    <dbReference type="NCBI Taxonomy" id="61149"/>
    <lineage>
        <taxon>Eukaryota</taxon>
        <taxon>Viridiplantae</taxon>
        <taxon>Streptophyta</taxon>
        <taxon>Embryophyta</taxon>
        <taxon>Tracheophyta</taxon>
        <taxon>Spermatophyta</taxon>
        <taxon>Magnoliopsida</taxon>
        <taxon>eudicotyledons</taxon>
        <taxon>Gunneridae</taxon>
        <taxon>Pentapetalae</taxon>
        <taxon>rosids</taxon>
        <taxon>fabids</taxon>
        <taxon>Malpighiales</taxon>
        <taxon>Rhizophoraceae</taxon>
        <taxon>Rhizophora</taxon>
    </lineage>
</organism>
<protein>
    <submittedName>
        <fullName evidence="2">Uncharacterized protein</fullName>
    </submittedName>
</protein>
<keyword evidence="1" id="KW-0812">Transmembrane</keyword>
<evidence type="ECO:0000313" key="2">
    <source>
        <dbReference type="EMBL" id="MBX38584.1"/>
    </source>
</evidence>
<reference evidence="2" key="1">
    <citation type="submission" date="2018-02" db="EMBL/GenBank/DDBJ databases">
        <title>Rhizophora mucronata_Transcriptome.</title>
        <authorList>
            <person name="Meera S.P."/>
            <person name="Sreeshan A."/>
            <person name="Augustine A."/>
        </authorList>
    </citation>
    <scope>NUCLEOTIDE SEQUENCE</scope>
    <source>
        <tissue evidence="2">Leaf</tissue>
    </source>
</reference>
<proteinExistence type="predicted"/>
<feature type="transmembrane region" description="Helical" evidence="1">
    <location>
        <begin position="7"/>
        <end position="28"/>
    </location>
</feature>
<dbReference type="AlphaFoldDB" id="A0A2P2N7Y2"/>
<keyword evidence="1" id="KW-1133">Transmembrane helix</keyword>